<evidence type="ECO:0000313" key="3">
    <source>
        <dbReference type="Proteomes" id="UP001305414"/>
    </source>
</evidence>
<dbReference type="PANTHER" id="PTHR33112">
    <property type="entry name" value="DOMAIN PROTEIN, PUTATIVE-RELATED"/>
    <property type="match status" value="1"/>
</dbReference>
<feature type="domain" description="Heterokaryon incompatibility" evidence="1">
    <location>
        <begin position="2"/>
        <end position="133"/>
    </location>
</feature>
<accession>A0AAN7UWV3</accession>
<comment type="caution">
    <text evidence="2">The sequence shown here is derived from an EMBL/GenBank/DDBJ whole genome shotgun (WGS) entry which is preliminary data.</text>
</comment>
<gene>
    <name evidence="2" type="ORF">RRF57_004744</name>
</gene>
<dbReference type="Proteomes" id="UP001305414">
    <property type="component" value="Unassembled WGS sequence"/>
</dbReference>
<dbReference type="EMBL" id="JAWHQM010000010">
    <property type="protein sequence ID" value="KAK5629029.1"/>
    <property type="molecule type" value="Genomic_DNA"/>
</dbReference>
<dbReference type="Pfam" id="PF06985">
    <property type="entry name" value="HET"/>
    <property type="match status" value="1"/>
</dbReference>
<keyword evidence="3" id="KW-1185">Reference proteome</keyword>
<protein>
    <recommendedName>
        <fullName evidence="1">Heterokaryon incompatibility domain-containing protein</fullName>
    </recommendedName>
</protein>
<dbReference type="InterPro" id="IPR010730">
    <property type="entry name" value="HET"/>
</dbReference>
<name>A0AAN7UWV3_9PEZI</name>
<dbReference type="PANTHER" id="PTHR33112:SF10">
    <property type="entry name" value="TOL"/>
    <property type="match status" value="1"/>
</dbReference>
<reference evidence="2 3" key="1">
    <citation type="submission" date="2023-10" db="EMBL/GenBank/DDBJ databases">
        <title>Draft genome sequence of Xylaria bambusicola isolate GMP-LS, the root and basal stem rot pathogen of sugarcane in Indonesia.</title>
        <authorList>
            <person name="Selvaraj P."/>
            <person name="Muralishankar V."/>
            <person name="Muruganantham S."/>
            <person name="Sp S."/>
            <person name="Haryani S."/>
            <person name="Lau K.J.X."/>
            <person name="Naqvi N.I."/>
        </authorList>
    </citation>
    <scope>NUCLEOTIDE SEQUENCE [LARGE SCALE GENOMIC DNA]</scope>
    <source>
        <strain evidence="2">GMP-LS</strain>
    </source>
</reference>
<organism evidence="2 3">
    <name type="scientific">Xylaria bambusicola</name>
    <dbReference type="NCBI Taxonomy" id="326684"/>
    <lineage>
        <taxon>Eukaryota</taxon>
        <taxon>Fungi</taxon>
        <taxon>Dikarya</taxon>
        <taxon>Ascomycota</taxon>
        <taxon>Pezizomycotina</taxon>
        <taxon>Sordariomycetes</taxon>
        <taxon>Xylariomycetidae</taxon>
        <taxon>Xylariales</taxon>
        <taxon>Xylariaceae</taxon>
        <taxon>Xylaria</taxon>
    </lineage>
</organism>
<dbReference type="AlphaFoldDB" id="A0AAN7UWV3"/>
<evidence type="ECO:0000259" key="1">
    <source>
        <dbReference type="Pfam" id="PF06985"/>
    </source>
</evidence>
<proteinExistence type="predicted"/>
<evidence type="ECO:0000313" key="2">
    <source>
        <dbReference type="EMBL" id="KAK5629029.1"/>
    </source>
</evidence>
<sequence length="400" mass="45047">MPRTFRDAILLVRFLGYRYLWIDSLCILQDQLEDWEAEAKKMGEIYRNARFTIVAAAATSADSGCFQDVDVAPLRDRLPCMVGTLEVQESCSTHDSHHINIFANVARQKTSDHLHTRFKPLSALDSRGWVLQEEVLSARALILAEDGVYWECMGLVASEEFPNGICGMQTRSVSPNMDVDAYYPVRASYAAEFKKLLLQILNPSQEPESTGVSKAAEIPDLESTSRRMFASLSGLDGQFANNWKKIAENYSSRHLTNESDRIVAIRGLATLIEQARGDKFHAGLWRDFMGQHLLWHMFPTIWVAEHACGCLSSEGTRWIPGHVTPRIPHKPAVAPSWSWASVNQKVIFTGADEILEYFVRIVDIETTEGRTGVTGRLKIQGILRPVVAIRERFLDEYSEG</sequence>